<gene>
    <name evidence="1" type="ORF">A3860_19825</name>
</gene>
<dbReference type="InterPro" id="IPR029032">
    <property type="entry name" value="AhpD-like"/>
</dbReference>
<dbReference type="SUPFAM" id="SSF69118">
    <property type="entry name" value="AhpD-like"/>
    <property type="match status" value="1"/>
</dbReference>
<evidence type="ECO:0008006" key="3">
    <source>
        <dbReference type="Google" id="ProtNLM"/>
    </source>
</evidence>
<organism evidence="1 2">
    <name type="scientific">Niastella vici</name>
    <dbReference type="NCBI Taxonomy" id="1703345"/>
    <lineage>
        <taxon>Bacteria</taxon>
        <taxon>Pseudomonadati</taxon>
        <taxon>Bacteroidota</taxon>
        <taxon>Chitinophagia</taxon>
        <taxon>Chitinophagales</taxon>
        <taxon>Chitinophagaceae</taxon>
        <taxon>Niastella</taxon>
    </lineage>
</organism>
<dbReference type="AlphaFoldDB" id="A0A1V9G0R6"/>
<comment type="caution">
    <text evidence="1">The sequence shown here is derived from an EMBL/GenBank/DDBJ whole genome shotgun (WGS) entry which is preliminary data.</text>
</comment>
<evidence type="ECO:0000313" key="2">
    <source>
        <dbReference type="Proteomes" id="UP000192796"/>
    </source>
</evidence>
<dbReference type="EMBL" id="LVYD01000042">
    <property type="protein sequence ID" value="OQP64229.1"/>
    <property type="molecule type" value="Genomic_DNA"/>
</dbReference>
<dbReference type="Proteomes" id="UP000192796">
    <property type="component" value="Unassembled WGS sequence"/>
</dbReference>
<dbReference type="STRING" id="1703345.A3860_19825"/>
<proteinExistence type="predicted"/>
<accession>A0A1V9G0R6</accession>
<sequence length="84" mass="9205">MDGHGDVVKGVIKDPATVNISSKLKTLMNIAARVQQSGRSVTPDDIEAARKQGATDKEIHDAVLIAATFCLFKCIWCCWPDYIK</sequence>
<evidence type="ECO:0000313" key="1">
    <source>
        <dbReference type="EMBL" id="OQP64229.1"/>
    </source>
</evidence>
<reference evidence="1 2" key="1">
    <citation type="submission" date="2016-03" db="EMBL/GenBank/DDBJ databases">
        <title>Niastella vici sp. nov., isolated from farmland soil.</title>
        <authorList>
            <person name="Chen L."/>
            <person name="Wang D."/>
            <person name="Yang S."/>
            <person name="Wang G."/>
        </authorList>
    </citation>
    <scope>NUCLEOTIDE SEQUENCE [LARGE SCALE GENOMIC DNA]</scope>
    <source>
        <strain evidence="1 2">DJ57</strain>
    </source>
</reference>
<keyword evidence="2" id="KW-1185">Reference proteome</keyword>
<protein>
    <recommendedName>
        <fullName evidence="3">Carboxymuconolactone decarboxylase-like domain-containing protein</fullName>
    </recommendedName>
</protein>
<dbReference type="Gene3D" id="1.20.1290.10">
    <property type="entry name" value="AhpD-like"/>
    <property type="match status" value="1"/>
</dbReference>
<name>A0A1V9G0R6_9BACT</name>